<protein>
    <submittedName>
        <fullName evidence="2">Uncharacterized protein</fullName>
    </submittedName>
</protein>
<reference evidence="2" key="2">
    <citation type="submission" date="2022-01" db="EMBL/GenBank/DDBJ databases">
        <authorList>
            <person name="Yamashiro T."/>
            <person name="Shiraishi A."/>
            <person name="Satake H."/>
            <person name="Nakayama K."/>
        </authorList>
    </citation>
    <scope>NUCLEOTIDE SEQUENCE</scope>
</reference>
<dbReference type="EMBL" id="BQNB010011749">
    <property type="protein sequence ID" value="GJS94661.1"/>
    <property type="molecule type" value="Genomic_DNA"/>
</dbReference>
<evidence type="ECO:0000313" key="2">
    <source>
        <dbReference type="EMBL" id="GJS94661.1"/>
    </source>
</evidence>
<name>A0ABQ4ZYT4_9ASTR</name>
<evidence type="ECO:0000256" key="1">
    <source>
        <dbReference type="SAM" id="MobiDB-lite"/>
    </source>
</evidence>
<sequence>PDPQDLERDIQLASMGLPSTLNEGTRTSKPFLEGTAKTMPYPKGSFREKDLGGNKPPADMEPIHTSVANPSGIVANFSPLWDELDKESENKEVLASGEDMDEDIQAAEEVRTPSPKQDQPEPSNVQEYTSDSSSPDLKKFDNTLPLTERQLIKYLRKMSRVLFSRITKTQWEQHAKAAVSYADLEASVEAYYDENITHKQH</sequence>
<feature type="compositionally biased region" description="Polar residues" evidence="1">
    <location>
        <begin position="17"/>
        <end position="28"/>
    </location>
</feature>
<accession>A0ABQ4ZYT4</accession>
<feature type="region of interest" description="Disordered" evidence="1">
    <location>
        <begin position="85"/>
        <end position="141"/>
    </location>
</feature>
<comment type="caution">
    <text evidence="2">The sequence shown here is derived from an EMBL/GenBank/DDBJ whole genome shotgun (WGS) entry which is preliminary data.</text>
</comment>
<keyword evidence="3" id="KW-1185">Reference proteome</keyword>
<dbReference type="Proteomes" id="UP001151760">
    <property type="component" value="Unassembled WGS sequence"/>
</dbReference>
<organism evidence="2 3">
    <name type="scientific">Tanacetum coccineum</name>
    <dbReference type="NCBI Taxonomy" id="301880"/>
    <lineage>
        <taxon>Eukaryota</taxon>
        <taxon>Viridiplantae</taxon>
        <taxon>Streptophyta</taxon>
        <taxon>Embryophyta</taxon>
        <taxon>Tracheophyta</taxon>
        <taxon>Spermatophyta</taxon>
        <taxon>Magnoliopsida</taxon>
        <taxon>eudicotyledons</taxon>
        <taxon>Gunneridae</taxon>
        <taxon>Pentapetalae</taxon>
        <taxon>asterids</taxon>
        <taxon>campanulids</taxon>
        <taxon>Asterales</taxon>
        <taxon>Asteraceae</taxon>
        <taxon>Asteroideae</taxon>
        <taxon>Anthemideae</taxon>
        <taxon>Anthemidinae</taxon>
        <taxon>Tanacetum</taxon>
    </lineage>
</organism>
<feature type="region of interest" description="Disordered" evidence="1">
    <location>
        <begin position="1"/>
        <end position="72"/>
    </location>
</feature>
<feature type="non-terminal residue" evidence="2">
    <location>
        <position position="1"/>
    </location>
</feature>
<gene>
    <name evidence="2" type="ORF">Tco_0801629</name>
</gene>
<feature type="compositionally biased region" description="Polar residues" evidence="1">
    <location>
        <begin position="114"/>
        <end position="135"/>
    </location>
</feature>
<evidence type="ECO:0000313" key="3">
    <source>
        <dbReference type="Proteomes" id="UP001151760"/>
    </source>
</evidence>
<proteinExistence type="predicted"/>
<feature type="compositionally biased region" description="Basic and acidic residues" evidence="1">
    <location>
        <begin position="1"/>
        <end position="10"/>
    </location>
</feature>
<reference evidence="2" key="1">
    <citation type="journal article" date="2022" name="Int. J. Mol. Sci.">
        <title>Draft Genome of Tanacetum Coccineum: Genomic Comparison of Closely Related Tanacetum-Family Plants.</title>
        <authorList>
            <person name="Yamashiro T."/>
            <person name="Shiraishi A."/>
            <person name="Nakayama K."/>
            <person name="Satake H."/>
        </authorList>
    </citation>
    <scope>NUCLEOTIDE SEQUENCE</scope>
</reference>